<protein>
    <submittedName>
        <fullName evidence="2">Uncharacterized protein</fullName>
    </submittedName>
</protein>
<dbReference type="EMBL" id="KI894020">
    <property type="protein sequence ID" value="OCF26586.1"/>
    <property type="molecule type" value="Genomic_DNA"/>
</dbReference>
<accession>A0A1B9G6D4</accession>
<feature type="region of interest" description="Disordered" evidence="1">
    <location>
        <begin position="1"/>
        <end position="20"/>
    </location>
</feature>
<dbReference type="VEuPathDB" id="FungiDB:I302_04272"/>
<feature type="compositionally biased region" description="Polar residues" evidence="1">
    <location>
        <begin position="1"/>
        <end position="12"/>
    </location>
</feature>
<reference evidence="2" key="1">
    <citation type="submission" date="2013-07" db="EMBL/GenBank/DDBJ databases">
        <title>The Genome Sequence of Cryptococcus bestiolae CBS10118.</title>
        <authorList>
            <consortium name="The Broad Institute Genome Sequencing Platform"/>
            <person name="Cuomo C."/>
            <person name="Litvintseva A."/>
            <person name="Chen Y."/>
            <person name="Heitman J."/>
            <person name="Sun S."/>
            <person name="Springer D."/>
            <person name="Dromer F."/>
            <person name="Young S.K."/>
            <person name="Zeng Q."/>
            <person name="Gargeya S."/>
            <person name="Fitzgerald M."/>
            <person name="Abouelleil A."/>
            <person name="Alvarado L."/>
            <person name="Berlin A.M."/>
            <person name="Chapman S.B."/>
            <person name="Dewar J."/>
            <person name="Goldberg J."/>
            <person name="Griggs A."/>
            <person name="Gujja S."/>
            <person name="Hansen M."/>
            <person name="Howarth C."/>
            <person name="Imamovic A."/>
            <person name="Larimer J."/>
            <person name="McCowan C."/>
            <person name="Murphy C."/>
            <person name="Pearson M."/>
            <person name="Priest M."/>
            <person name="Roberts A."/>
            <person name="Saif S."/>
            <person name="Shea T."/>
            <person name="Sykes S."/>
            <person name="Wortman J."/>
            <person name="Nusbaum C."/>
            <person name="Birren B."/>
        </authorList>
    </citation>
    <scope>NUCLEOTIDE SEQUENCE [LARGE SCALE GENOMIC DNA]</scope>
    <source>
        <strain evidence="2">CBS 10118</strain>
    </source>
</reference>
<proteinExistence type="predicted"/>
<evidence type="ECO:0000256" key="1">
    <source>
        <dbReference type="SAM" id="MobiDB-lite"/>
    </source>
</evidence>
<sequence>MVPTSGRNSSGVLASFHGHNGTYNDASLNRGLRYTERSKVNTKPRRPTVVWNLSRDPDVVDKFRYAISVADCLNTARNLKSVDSAHRFCQEMAKQDRNQTYVDHTPSESPYNTGKTDLNTYDKNQES</sequence>
<gene>
    <name evidence="2" type="ORF">I302_04272</name>
</gene>
<feature type="region of interest" description="Disordered" evidence="1">
    <location>
        <begin position="95"/>
        <end position="127"/>
    </location>
</feature>
<dbReference type="AlphaFoldDB" id="A0A1B9G6D4"/>
<feature type="compositionally biased region" description="Polar residues" evidence="1">
    <location>
        <begin position="98"/>
        <end position="127"/>
    </location>
</feature>
<name>A0A1B9G6D4_9TREE</name>
<reference evidence="2" key="2">
    <citation type="submission" date="2014-01" db="EMBL/GenBank/DDBJ databases">
        <title>Evolution of pathogenesis and genome organization in the Tremellales.</title>
        <authorList>
            <person name="Cuomo C."/>
            <person name="Litvintseva A."/>
            <person name="Heitman J."/>
            <person name="Chen Y."/>
            <person name="Sun S."/>
            <person name="Springer D."/>
            <person name="Dromer F."/>
            <person name="Young S."/>
            <person name="Zeng Q."/>
            <person name="Chapman S."/>
            <person name="Gujja S."/>
            <person name="Saif S."/>
            <person name="Birren B."/>
        </authorList>
    </citation>
    <scope>NUCLEOTIDE SEQUENCE</scope>
    <source>
        <strain evidence="2">CBS 10118</strain>
    </source>
</reference>
<evidence type="ECO:0000313" key="2">
    <source>
        <dbReference type="EMBL" id="OCF26586.1"/>
    </source>
</evidence>
<organism evidence="2">
    <name type="scientific">Kwoniella bestiolae CBS 10118</name>
    <dbReference type="NCBI Taxonomy" id="1296100"/>
    <lineage>
        <taxon>Eukaryota</taxon>
        <taxon>Fungi</taxon>
        <taxon>Dikarya</taxon>
        <taxon>Basidiomycota</taxon>
        <taxon>Agaricomycotina</taxon>
        <taxon>Tremellomycetes</taxon>
        <taxon>Tremellales</taxon>
        <taxon>Cryptococcaceae</taxon>
        <taxon>Kwoniella</taxon>
    </lineage>
</organism>